<keyword evidence="2" id="KW-1185">Reference proteome</keyword>
<protein>
    <submittedName>
        <fullName evidence="1">Uncharacterized protein</fullName>
    </submittedName>
</protein>
<proteinExistence type="predicted"/>
<evidence type="ECO:0000313" key="1">
    <source>
        <dbReference type="EMBL" id="KAJ2972853.1"/>
    </source>
</evidence>
<organism evidence="1 2">
    <name type="scientific">Xylaria curta</name>
    <dbReference type="NCBI Taxonomy" id="42375"/>
    <lineage>
        <taxon>Eukaryota</taxon>
        <taxon>Fungi</taxon>
        <taxon>Dikarya</taxon>
        <taxon>Ascomycota</taxon>
        <taxon>Pezizomycotina</taxon>
        <taxon>Sordariomycetes</taxon>
        <taxon>Xylariomycetidae</taxon>
        <taxon>Xylariales</taxon>
        <taxon>Xylariaceae</taxon>
        <taxon>Xylaria</taxon>
    </lineage>
</organism>
<comment type="caution">
    <text evidence="1">The sequence shown here is derived from an EMBL/GenBank/DDBJ whole genome shotgun (WGS) entry which is preliminary data.</text>
</comment>
<dbReference type="EMBL" id="JAPDGR010003073">
    <property type="protein sequence ID" value="KAJ2972853.1"/>
    <property type="molecule type" value="Genomic_DNA"/>
</dbReference>
<gene>
    <name evidence="1" type="ORF">NUW58_g9094</name>
</gene>
<evidence type="ECO:0000313" key="2">
    <source>
        <dbReference type="Proteomes" id="UP001143856"/>
    </source>
</evidence>
<dbReference type="Proteomes" id="UP001143856">
    <property type="component" value="Unassembled WGS sequence"/>
</dbReference>
<accession>A0ACC1N1H4</accession>
<reference evidence="1" key="1">
    <citation type="submission" date="2022-10" db="EMBL/GenBank/DDBJ databases">
        <title>Genome Sequence of Xylaria curta.</title>
        <authorList>
            <person name="Buettner E."/>
        </authorList>
    </citation>
    <scope>NUCLEOTIDE SEQUENCE</scope>
    <source>
        <strain evidence="1">Babe10</strain>
    </source>
</reference>
<sequence>MQYGLDSAAIGQLQAMPGFLKVFGYPDPALPGGYGIDGTFQRLIGSLLTLGSFLSSLVAGAFAHYFGRKVALWLACVLNVVAAVIQISTESKAAVYVGRLVLGLSNGFLVTFSNIYTAEASPAHLRAVMVALFSEWVNIGSIVGTAVCNRTQNFLDKSSYEIPLGTLFIVPTLLSIGLFFVPESPRYLLYRGDTKAARKALETLRGDSLPPEGLEVEWVEMVKGIEEEKRTAKTIAALDMFKGTELRRTLLCYGVIATQSGAGSWFVISYATYFMIVAGLTVDEAFKFSVMNTVLGFIGVNVGIYLMRHVMGRRTILMTGAIAQGAAMLGLAVSATVAPGTFAARSCLIAFIAIYLFAYNAFVGDASHPTATELVSTRLRSWSVGSAISIGYFLAWLTSFFSPYFINPENLNWGAKYGYIWAGSNLACFVFFYLFVPETKGRTLEEIDELFANRVSVRNFKAYRTVITDEAVRDVKERGVAIEKSRVSVTEDISRV</sequence>
<name>A0ACC1N1H4_9PEZI</name>